<reference evidence="1 2" key="1">
    <citation type="submission" date="2018-05" db="EMBL/GenBank/DDBJ databases">
        <title>Chitinophaga sp. K3CV102501T nov., isolated from isolated from a monsoon evergreen broad-leaved forest soil.</title>
        <authorList>
            <person name="Lv Y."/>
        </authorList>
    </citation>
    <scope>NUCLEOTIDE SEQUENCE [LARGE SCALE GENOMIC DNA]</scope>
    <source>
        <strain evidence="1 2">GDMCC 1.1325</strain>
    </source>
</reference>
<proteinExistence type="predicted"/>
<organism evidence="1 2">
    <name type="scientific">Chitinophaga flava</name>
    <dbReference type="NCBI Taxonomy" id="2259036"/>
    <lineage>
        <taxon>Bacteria</taxon>
        <taxon>Pseudomonadati</taxon>
        <taxon>Bacteroidota</taxon>
        <taxon>Chitinophagia</taxon>
        <taxon>Chitinophagales</taxon>
        <taxon>Chitinophagaceae</taxon>
        <taxon>Chitinophaga</taxon>
    </lineage>
</organism>
<dbReference type="Gene3D" id="2.40.160.20">
    <property type="match status" value="1"/>
</dbReference>
<dbReference type="EMBL" id="QFFJ01000001">
    <property type="protein sequence ID" value="RBL92865.1"/>
    <property type="molecule type" value="Genomic_DNA"/>
</dbReference>
<evidence type="ECO:0000313" key="1">
    <source>
        <dbReference type="EMBL" id="RBL92865.1"/>
    </source>
</evidence>
<dbReference type="AlphaFoldDB" id="A0A365Y4Q0"/>
<evidence type="ECO:0008006" key="3">
    <source>
        <dbReference type="Google" id="ProtNLM"/>
    </source>
</evidence>
<protein>
    <recommendedName>
        <fullName evidence="3">Outer membrane protein beta-barrel domain-containing protein</fullName>
    </recommendedName>
</protein>
<gene>
    <name evidence="1" type="ORF">DF182_09875</name>
</gene>
<evidence type="ECO:0000313" key="2">
    <source>
        <dbReference type="Proteomes" id="UP000253410"/>
    </source>
</evidence>
<dbReference type="Proteomes" id="UP000253410">
    <property type="component" value="Unassembled WGS sequence"/>
</dbReference>
<comment type="caution">
    <text evidence="1">The sequence shown here is derived from an EMBL/GenBank/DDBJ whole genome shotgun (WGS) entry which is preliminary data.</text>
</comment>
<name>A0A365Y4Q0_9BACT</name>
<accession>A0A365Y4Q0</accession>
<sequence length="209" mass="23608">MAVRPAANNITLLSVKERGFLKHLSAMKKILFFLLLMPAFCFAQQTDKLLYGYAYVMNHDGNIGGGVVCNVELWNIVNIGPGVEVTSFEDHGMIPVFIDMKIKYRFDRVHISPYITGQFGYNSYNVKQIENLTTPSGIQAVTTFNKSGKYFYGAGLGVIYHFKKIGVYASYIYRGYEYTFPKDIKINDEFINIPDQSVSANLFVVGITF</sequence>
<keyword evidence="2" id="KW-1185">Reference proteome</keyword>